<dbReference type="EMBL" id="AWGJ01000001">
    <property type="protein sequence ID" value="ODN85018.1"/>
    <property type="molecule type" value="Genomic_DNA"/>
</dbReference>
<protein>
    <submittedName>
        <fullName evidence="1">Uncharacterized protein</fullName>
    </submittedName>
</protein>
<dbReference type="RefSeq" id="XP_018998821.1">
    <property type="nucleotide sequence ID" value="XM_019134116.1"/>
</dbReference>
<gene>
    <name evidence="1" type="ORF">L202_00849</name>
</gene>
<dbReference type="AlphaFoldDB" id="A0A1E3I954"/>
<evidence type="ECO:0000313" key="1">
    <source>
        <dbReference type="EMBL" id="ODN85018.1"/>
    </source>
</evidence>
<keyword evidence="2" id="KW-1185">Reference proteome</keyword>
<name>A0A1E3I954_9TREE</name>
<accession>A0A1E3I954</accession>
<dbReference type="InterPro" id="IPR022235">
    <property type="entry name" value="DUF3760"/>
</dbReference>
<dbReference type="Pfam" id="PF12586">
    <property type="entry name" value="DUF3760"/>
    <property type="match status" value="1"/>
</dbReference>
<dbReference type="Proteomes" id="UP000094065">
    <property type="component" value="Unassembled WGS sequence"/>
</dbReference>
<reference evidence="1 2" key="1">
    <citation type="submission" date="2016-06" db="EMBL/GenBank/DDBJ databases">
        <title>Evolution of pathogenesis and genome organization in the Tremellales.</title>
        <authorList>
            <person name="Cuomo C."/>
            <person name="Litvintseva A."/>
            <person name="Heitman J."/>
            <person name="Chen Y."/>
            <person name="Sun S."/>
            <person name="Springer D."/>
            <person name="Dromer F."/>
            <person name="Young S."/>
            <person name="Zeng Q."/>
            <person name="Chapman S."/>
            <person name="Gujja S."/>
            <person name="Saif S."/>
            <person name="Birren B."/>
        </authorList>
    </citation>
    <scope>NUCLEOTIDE SEQUENCE [LARGE SCALE GENOMIC DNA]</scope>
    <source>
        <strain evidence="1 2">CBS 6039</strain>
    </source>
</reference>
<proteinExistence type="predicted"/>
<dbReference type="GeneID" id="30152158"/>
<dbReference type="OrthoDB" id="2568275at2759"/>
<organism evidence="1 2">
    <name type="scientific">Cryptococcus amylolentus CBS 6039</name>
    <dbReference type="NCBI Taxonomy" id="1295533"/>
    <lineage>
        <taxon>Eukaryota</taxon>
        <taxon>Fungi</taxon>
        <taxon>Dikarya</taxon>
        <taxon>Basidiomycota</taxon>
        <taxon>Agaricomycotina</taxon>
        <taxon>Tremellomycetes</taxon>
        <taxon>Tremellales</taxon>
        <taxon>Cryptococcaceae</taxon>
        <taxon>Cryptococcus</taxon>
    </lineage>
</organism>
<comment type="caution">
    <text evidence="1">The sequence shown here is derived from an EMBL/GenBank/DDBJ whole genome shotgun (WGS) entry which is preliminary data.</text>
</comment>
<evidence type="ECO:0000313" key="2">
    <source>
        <dbReference type="Proteomes" id="UP000094065"/>
    </source>
</evidence>
<sequence length="332" mass="38320">MTSLTPEAFVRLHPVHHMILDFLAQSSPYTILQLNKYYRRRVLPDLYHTLPVTQKSIWALDCLVPRDRALRPHSVRYAKVLQVDDFPIIPLVKRVEFSWAVVRDEYFFKFHRRMGNVNPEERTLCNEVQRGGQLLEALVHVDCNNVRASCTDNALVKIGFLFSRNPVNVATTLVLHTPRYGLDYFPLCHHLPLRPERILRFVLWPAPEASEETGSTASYIPAASPSVLEDFASFIIYVMDHVMDQRREHGNCFEEEEDAAKEAGFVYPPEQLEVVCVNASLVEELARANFSPPKPMNSASPPVELEKFEWPIKFIELDEEIALEYDLWNTEL</sequence>